<feature type="domain" description="NADH:quinone oxidoreductase/Mrp antiporter transmembrane" evidence="11">
    <location>
        <begin position="31"/>
        <end position="319"/>
    </location>
</feature>
<evidence type="ECO:0000313" key="12">
    <source>
        <dbReference type="EMBL" id="AHX11589.1"/>
    </source>
</evidence>
<keyword evidence="5 10" id="KW-1133">Transmembrane helix</keyword>
<dbReference type="InterPro" id="IPR001750">
    <property type="entry name" value="ND/Mrp_TM"/>
</dbReference>
<dbReference type="HOGENOM" id="CLU_007100_4_0_5"/>
<evidence type="ECO:0000313" key="13">
    <source>
        <dbReference type="Proteomes" id="UP000023755"/>
    </source>
</evidence>
<dbReference type="PANTHER" id="PTHR43507:SF1">
    <property type="entry name" value="NADH-UBIQUINONE OXIDOREDUCTASE CHAIN 4"/>
    <property type="match status" value="1"/>
</dbReference>
<dbReference type="NCBIfam" id="TIGR01972">
    <property type="entry name" value="NDH_I_M"/>
    <property type="match status" value="1"/>
</dbReference>
<proteinExistence type="inferred from homology"/>
<comment type="similarity">
    <text evidence="2">Belongs to the complex I subunit 4 family.</text>
</comment>
<keyword evidence="4 9" id="KW-0812">Transmembrane</keyword>
<evidence type="ECO:0000256" key="3">
    <source>
        <dbReference type="ARBA" id="ARBA00019906"/>
    </source>
</evidence>
<dbReference type="GO" id="GO:0048039">
    <property type="term" value="F:ubiquinone binding"/>
    <property type="evidence" value="ECO:0007669"/>
    <property type="project" value="TreeGrafter"/>
</dbReference>
<keyword evidence="13" id="KW-1185">Reference proteome</keyword>
<feature type="transmembrane region" description="Helical" evidence="10">
    <location>
        <begin position="178"/>
        <end position="197"/>
    </location>
</feature>
<dbReference type="AlphaFoldDB" id="X5HKL3"/>
<evidence type="ECO:0000256" key="4">
    <source>
        <dbReference type="ARBA" id="ARBA00022692"/>
    </source>
</evidence>
<feature type="transmembrane region" description="Helical" evidence="10">
    <location>
        <begin position="204"/>
        <end position="225"/>
    </location>
</feature>
<feature type="transmembrane region" description="Helical" evidence="10">
    <location>
        <begin position="146"/>
        <end position="166"/>
    </location>
</feature>
<evidence type="ECO:0000256" key="1">
    <source>
        <dbReference type="ARBA" id="ARBA00004127"/>
    </source>
</evidence>
<dbReference type="InterPro" id="IPR010227">
    <property type="entry name" value="NADH_Q_OxRdtase_chainM/4"/>
</dbReference>
<dbReference type="InterPro" id="IPR003918">
    <property type="entry name" value="NADH_UbQ_OxRdtase"/>
</dbReference>
<feature type="transmembrane region" description="Helical" evidence="10">
    <location>
        <begin position="67"/>
        <end position="86"/>
    </location>
</feature>
<evidence type="ECO:0000256" key="2">
    <source>
        <dbReference type="ARBA" id="ARBA00009025"/>
    </source>
</evidence>
<dbReference type="GO" id="GO:0003954">
    <property type="term" value="F:NADH dehydrogenase activity"/>
    <property type="evidence" value="ECO:0007669"/>
    <property type="project" value="TreeGrafter"/>
</dbReference>
<dbReference type="PRINTS" id="PR01437">
    <property type="entry name" value="NUOXDRDTASE4"/>
</dbReference>
<dbReference type="PANTHER" id="PTHR43507">
    <property type="entry name" value="NADH-UBIQUINONE OXIDOREDUCTASE CHAIN 4"/>
    <property type="match status" value="1"/>
</dbReference>
<comment type="subcellular location">
    <subcellularLocation>
        <location evidence="1">Endomembrane system</location>
        <topology evidence="1">Multi-pass membrane protein</topology>
    </subcellularLocation>
    <subcellularLocation>
        <location evidence="9">Membrane</location>
        <topology evidence="9">Multi-pass membrane protein</topology>
    </subcellularLocation>
</comment>
<dbReference type="GO" id="GO:0042773">
    <property type="term" value="P:ATP synthesis coupled electron transport"/>
    <property type="evidence" value="ECO:0007669"/>
    <property type="project" value="InterPro"/>
</dbReference>
<dbReference type="Pfam" id="PF00361">
    <property type="entry name" value="Proton_antipo_M"/>
    <property type="match status" value="1"/>
</dbReference>
<dbReference type="GO" id="GO:0008137">
    <property type="term" value="F:NADH dehydrogenase (ubiquinone) activity"/>
    <property type="evidence" value="ECO:0007669"/>
    <property type="project" value="InterPro"/>
</dbReference>
<dbReference type="GO" id="GO:0016020">
    <property type="term" value="C:membrane"/>
    <property type="evidence" value="ECO:0007669"/>
    <property type="project" value="UniProtKB-SubCell"/>
</dbReference>
<dbReference type="KEGG" id="nhm:NHE_0655"/>
<keyword evidence="6 10" id="KW-0472">Membrane</keyword>
<dbReference type="GO" id="GO:0012505">
    <property type="term" value="C:endomembrane system"/>
    <property type="evidence" value="ECO:0007669"/>
    <property type="project" value="UniProtKB-SubCell"/>
</dbReference>
<evidence type="ECO:0000256" key="7">
    <source>
        <dbReference type="ARBA" id="ARBA00031584"/>
    </source>
</evidence>
<feature type="transmembrane region" description="Helical" evidence="10">
    <location>
        <begin position="231"/>
        <end position="253"/>
    </location>
</feature>
<sequence length="375" mass="41591">MLCAVMAKDKSSSYFALLFLLEFILVAFFAATDLLTFYIMFELSLVPIFFIIGFWGSKNRIYAAFKIFLYTLFGSIGFLISILYIFSKTGTLELTSLTFLVPQMLSVKAQKLIWLALFFAFAVKIPMFPFHTWLPDAHVQAPTEGSVMLAGILIKLGAYGMIRILLPIFPLLSHEFETLIFSLSAIGVIYTSVIAIMQTDMKKLVAYSSVAHMGIVTAGLFAFNLEGLNGAIFQVVSHALISSGLFFCIGCFYERTHTRKISEYSGIMCFAPKFGSVFVLLSFASIGLPGTSGFIGEFLSLIGLFQSNQVFGILCTTGVILGACYMLFLCKRIIWGVPTSTFPDMKVHEALPIFALALLVMLLGIYPNFLLNFMR</sequence>
<accession>X5HKL3</accession>
<evidence type="ECO:0000256" key="5">
    <source>
        <dbReference type="ARBA" id="ARBA00022989"/>
    </source>
</evidence>
<dbReference type="Proteomes" id="UP000023755">
    <property type="component" value="Chromosome"/>
</dbReference>
<name>X5HKL3_9RICK</name>
<evidence type="ECO:0000256" key="8">
    <source>
        <dbReference type="ARBA" id="ARBA00032798"/>
    </source>
</evidence>
<dbReference type="STRING" id="1286528.NHE_0655"/>
<feature type="transmembrane region" description="Helical" evidence="10">
    <location>
        <begin position="37"/>
        <end position="55"/>
    </location>
</feature>
<protein>
    <recommendedName>
        <fullName evidence="3">NADH-quinone oxidoreductase subunit M</fullName>
    </recommendedName>
    <alternativeName>
        <fullName evidence="7">NADH dehydrogenase I subunit M</fullName>
    </alternativeName>
    <alternativeName>
        <fullName evidence="8">NDH-1 subunit M</fullName>
    </alternativeName>
</protein>
<feature type="transmembrane region" description="Helical" evidence="10">
    <location>
        <begin position="112"/>
        <end position="134"/>
    </location>
</feature>
<evidence type="ECO:0000259" key="11">
    <source>
        <dbReference type="Pfam" id="PF00361"/>
    </source>
</evidence>
<evidence type="ECO:0000256" key="6">
    <source>
        <dbReference type="ARBA" id="ARBA00023136"/>
    </source>
</evidence>
<gene>
    <name evidence="12" type="ORF">NHE_0655</name>
</gene>
<feature type="transmembrane region" description="Helical" evidence="10">
    <location>
        <begin position="12"/>
        <end position="31"/>
    </location>
</feature>
<evidence type="ECO:0000256" key="10">
    <source>
        <dbReference type="SAM" id="Phobius"/>
    </source>
</evidence>
<feature type="transmembrane region" description="Helical" evidence="10">
    <location>
        <begin position="274"/>
        <end position="295"/>
    </location>
</feature>
<reference evidence="12 13" key="1">
    <citation type="submission" date="2014-03" db="EMBL/GenBank/DDBJ databases">
        <title>Sequencing and Comparison of Genomes and Transcriptome Profiles of Human Ehrlichiosis Agents.</title>
        <authorList>
            <person name="Lin M."/>
            <person name="Daugherty S.C."/>
            <person name="Nagaraj S."/>
            <person name="Cheng Z."/>
            <person name="Xiong Q."/>
            <person name="Lin F.-Y."/>
            <person name="Sengamalay N."/>
            <person name="Ott S."/>
            <person name="Godinez A."/>
            <person name="Tallon L.J."/>
            <person name="Sadzewicz L."/>
            <person name="Fraser C.M."/>
            <person name="Dunning Hotopp J.C."/>
            <person name="Rikihisa Y."/>
        </authorList>
    </citation>
    <scope>NUCLEOTIDE SEQUENCE [LARGE SCALE GENOMIC DNA]</scope>
    <source>
        <strain evidence="12 13">Oregon</strain>
    </source>
</reference>
<dbReference type="EMBL" id="CP007481">
    <property type="protein sequence ID" value="AHX11589.1"/>
    <property type="molecule type" value="Genomic_DNA"/>
</dbReference>
<evidence type="ECO:0000256" key="9">
    <source>
        <dbReference type="RuleBase" id="RU000320"/>
    </source>
</evidence>
<feature type="transmembrane region" description="Helical" evidence="10">
    <location>
        <begin position="350"/>
        <end position="369"/>
    </location>
</feature>
<feature type="transmembrane region" description="Helical" evidence="10">
    <location>
        <begin position="310"/>
        <end position="329"/>
    </location>
</feature>
<dbReference type="GO" id="GO:0015990">
    <property type="term" value="P:electron transport coupled proton transport"/>
    <property type="evidence" value="ECO:0007669"/>
    <property type="project" value="TreeGrafter"/>
</dbReference>
<organism evidence="12 13">
    <name type="scientific">Neorickettsia helminthoeca str. Oregon</name>
    <dbReference type="NCBI Taxonomy" id="1286528"/>
    <lineage>
        <taxon>Bacteria</taxon>
        <taxon>Pseudomonadati</taxon>
        <taxon>Pseudomonadota</taxon>
        <taxon>Alphaproteobacteria</taxon>
        <taxon>Rickettsiales</taxon>
        <taxon>Anaplasmataceae</taxon>
        <taxon>Neorickettsia</taxon>
    </lineage>
</organism>